<dbReference type="PANTHER" id="PTHR43479:SF7">
    <property type="entry name" value="TETR-FAMILY TRANSCRIPTIONAL REGULATOR"/>
    <property type="match status" value="1"/>
</dbReference>
<proteinExistence type="predicted"/>
<accession>A0A9D1D9G8</accession>
<dbReference type="InterPro" id="IPR001647">
    <property type="entry name" value="HTH_TetR"/>
</dbReference>
<dbReference type="PROSITE" id="PS50977">
    <property type="entry name" value="HTH_TETR_2"/>
    <property type="match status" value="1"/>
</dbReference>
<dbReference type="InterPro" id="IPR050624">
    <property type="entry name" value="HTH-type_Tx_Regulator"/>
</dbReference>
<dbReference type="PANTHER" id="PTHR43479">
    <property type="entry name" value="ACREF/ENVCD OPERON REPRESSOR-RELATED"/>
    <property type="match status" value="1"/>
</dbReference>
<dbReference type="InterPro" id="IPR009057">
    <property type="entry name" value="Homeodomain-like_sf"/>
</dbReference>
<sequence length="197" mass="23389">MKYEITSYNTKRMLAESLKKLLCRRPLSKVTVSEIVADCKVNRKTFYYHFEDLYSLLKWMLEQEAIEVVRNMDLIIDYEEAILFVLDYIEENYKMLSNICGSVGRDELKRFFYADFIGICRTLIYRIEEFEHLSVNEEFKEFLSKFYTEGITGILLDFIQHREELDRQKVVDYISLLIHTSIKSVLQTAAEGRSPDL</sequence>
<gene>
    <name evidence="4" type="ORF">IAB31_08060</name>
</gene>
<feature type="DNA-binding region" description="H-T-H motif" evidence="2">
    <location>
        <begin position="31"/>
        <end position="50"/>
    </location>
</feature>
<dbReference type="EMBL" id="DVGK01000092">
    <property type="protein sequence ID" value="HIR13861.1"/>
    <property type="molecule type" value="Genomic_DNA"/>
</dbReference>
<reference evidence="4" key="1">
    <citation type="submission" date="2020-10" db="EMBL/GenBank/DDBJ databases">
        <authorList>
            <person name="Gilroy R."/>
        </authorList>
    </citation>
    <scope>NUCLEOTIDE SEQUENCE</scope>
    <source>
        <strain evidence="4">ChiSjej4B22-8148</strain>
    </source>
</reference>
<organism evidence="4 5">
    <name type="scientific">Candidatus Choladousia intestinavium</name>
    <dbReference type="NCBI Taxonomy" id="2840727"/>
    <lineage>
        <taxon>Bacteria</taxon>
        <taxon>Bacillati</taxon>
        <taxon>Bacillota</taxon>
        <taxon>Clostridia</taxon>
        <taxon>Lachnospirales</taxon>
        <taxon>Lachnospiraceae</taxon>
        <taxon>Lachnospiraceae incertae sedis</taxon>
        <taxon>Candidatus Choladousia</taxon>
    </lineage>
</organism>
<reference evidence="4" key="2">
    <citation type="journal article" date="2021" name="PeerJ">
        <title>Extensive microbial diversity within the chicken gut microbiome revealed by metagenomics and culture.</title>
        <authorList>
            <person name="Gilroy R."/>
            <person name="Ravi A."/>
            <person name="Getino M."/>
            <person name="Pursley I."/>
            <person name="Horton D.L."/>
            <person name="Alikhan N.F."/>
            <person name="Baker D."/>
            <person name="Gharbi K."/>
            <person name="Hall N."/>
            <person name="Watson M."/>
            <person name="Adriaenssens E.M."/>
            <person name="Foster-Nyarko E."/>
            <person name="Jarju S."/>
            <person name="Secka A."/>
            <person name="Antonio M."/>
            <person name="Oren A."/>
            <person name="Chaudhuri R.R."/>
            <person name="La Ragione R."/>
            <person name="Hildebrand F."/>
            <person name="Pallen M.J."/>
        </authorList>
    </citation>
    <scope>NUCLEOTIDE SEQUENCE</scope>
    <source>
        <strain evidence="4">ChiSjej4B22-8148</strain>
    </source>
</reference>
<evidence type="ECO:0000256" key="1">
    <source>
        <dbReference type="ARBA" id="ARBA00023125"/>
    </source>
</evidence>
<evidence type="ECO:0000259" key="3">
    <source>
        <dbReference type="PROSITE" id="PS50977"/>
    </source>
</evidence>
<evidence type="ECO:0000313" key="5">
    <source>
        <dbReference type="Proteomes" id="UP000886757"/>
    </source>
</evidence>
<dbReference type="AlphaFoldDB" id="A0A9D1D9G8"/>
<feature type="domain" description="HTH tetR-type" evidence="3">
    <location>
        <begin position="8"/>
        <end position="68"/>
    </location>
</feature>
<dbReference type="Pfam" id="PF14278">
    <property type="entry name" value="TetR_C_8"/>
    <property type="match status" value="1"/>
</dbReference>
<comment type="caution">
    <text evidence="4">The sequence shown here is derived from an EMBL/GenBank/DDBJ whole genome shotgun (WGS) entry which is preliminary data.</text>
</comment>
<keyword evidence="1 2" id="KW-0238">DNA-binding</keyword>
<dbReference type="SUPFAM" id="SSF46689">
    <property type="entry name" value="Homeodomain-like"/>
    <property type="match status" value="1"/>
</dbReference>
<protein>
    <submittedName>
        <fullName evidence="4">TetR/AcrR family transcriptional regulator C-terminal domain-containing protein</fullName>
    </submittedName>
</protein>
<dbReference type="Gene3D" id="1.10.357.10">
    <property type="entry name" value="Tetracycline Repressor, domain 2"/>
    <property type="match status" value="1"/>
</dbReference>
<dbReference type="Proteomes" id="UP000886757">
    <property type="component" value="Unassembled WGS sequence"/>
</dbReference>
<dbReference type="InterPro" id="IPR039532">
    <property type="entry name" value="TetR_C_Firmicutes"/>
</dbReference>
<dbReference type="Pfam" id="PF00440">
    <property type="entry name" value="TetR_N"/>
    <property type="match status" value="1"/>
</dbReference>
<evidence type="ECO:0000313" key="4">
    <source>
        <dbReference type="EMBL" id="HIR13861.1"/>
    </source>
</evidence>
<dbReference type="GO" id="GO:0003677">
    <property type="term" value="F:DNA binding"/>
    <property type="evidence" value="ECO:0007669"/>
    <property type="project" value="UniProtKB-UniRule"/>
</dbReference>
<evidence type="ECO:0000256" key="2">
    <source>
        <dbReference type="PROSITE-ProRule" id="PRU00335"/>
    </source>
</evidence>
<name>A0A9D1D9G8_9FIRM</name>